<feature type="compositionally biased region" description="Basic and acidic residues" evidence="1">
    <location>
        <begin position="11"/>
        <end position="26"/>
    </location>
</feature>
<organism evidence="2 3">
    <name type="scientific">Modicella reniformis</name>
    <dbReference type="NCBI Taxonomy" id="1440133"/>
    <lineage>
        <taxon>Eukaryota</taxon>
        <taxon>Fungi</taxon>
        <taxon>Fungi incertae sedis</taxon>
        <taxon>Mucoromycota</taxon>
        <taxon>Mortierellomycotina</taxon>
        <taxon>Mortierellomycetes</taxon>
        <taxon>Mortierellales</taxon>
        <taxon>Mortierellaceae</taxon>
        <taxon>Modicella</taxon>
    </lineage>
</organism>
<evidence type="ECO:0000256" key="1">
    <source>
        <dbReference type="SAM" id="MobiDB-lite"/>
    </source>
</evidence>
<accession>A0A9P6SVG6</accession>
<dbReference type="Proteomes" id="UP000749646">
    <property type="component" value="Unassembled WGS sequence"/>
</dbReference>
<feature type="compositionally biased region" description="Low complexity" evidence="1">
    <location>
        <begin position="44"/>
        <end position="64"/>
    </location>
</feature>
<name>A0A9P6SVG6_9FUNG</name>
<dbReference type="AlphaFoldDB" id="A0A9P6SVG6"/>
<proteinExistence type="predicted"/>
<protein>
    <submittedName>
        <fullName evidence="2">Uncharacterized protein</fullName>
    </submittedName>
</protein>
<sequence>SPHGLPSLSQYRHEYSPRRDPGDKFGRPYPDIPDMETAYEYPRNSSGNNGNGAGYNNESSMASP</sequence>
<feature type="region of interest" description="Disordered" evidence="1">
    <location>
        <begin position="1"/>
        <end position="64"/>
    </location>
</feature>
<keyword evidence="3" id="KW-1185">Reference proteome</keyword>
<evidence type="ECO:0000313" key="3">
    <source>
        <dbReference type="Proteomes" id="UP000749646"/>
    </source>
</evidence>
<dbReference type="EMBL" id="JAAAHW010000024">
    <property type="protein sequence ID" value="KAG0007013.1"/>
    <property type="molecule type" value="Genomic_DNA"/>
</dbReference>
<comment type="caution">
    <text evidence="2">The sequence shown here is derived from an EMBL/GenBank/DDBJ whole genome shotgun (WGS) entry which is preliminary data.</text>
</comment>
<gene>
    <name evidence="2" type="ORF">BGZ65_012658</name>
</gene>
<reference evidence="2" key="1">
    <citation type="journal article" date="2020" name="Fungal Divers.">
        <title>Resolving the Mortierellaceae phylogeny through synthesis of multi-gene phylogenetics and phylogenomics.</title>
        <authorList>
            <person name="Vandepol N."/>
            <person name="Liber J."/>
            <person name="Desiro A."/>
            <person name="Na H."/>
            <person name="Kennedy M."/>
            <person name="Barry K."/>
            <person name="Grigoriev I.V."/>
            <person name="Miller A.N."/>
            <person name="O'Donnell K."/>
            <person name="Stajich J.E."/>
            <person name="Bonito G."/>
        </authorList>
    </citation>
    <scope>NUCLEOTIDE SEQUENCE</scope>
    <source>
        <strain evidence="2">MES-2147</strain>
    </source>
</reference>
<feature type="non-terminal residue" evidence="2">
    <location>
        <position position="1"/>
    </location>
</feature>
<evidence type="ECO:0000313" key="2">
    <source>
        <dbReference type="EMBL" id="KAG0007013.1"/>
    </source>
</evidence>